<dbReference type="PANTHER" id="PTHR30408:SF12">
    <property type="entry name" value="TYPE I RESTRICTION ENZYME MJAVIII SPECIFICITY SUBUNIT"/>
    <property type="match status" value="1"/>
</dbReference>
<accession>A0A3S9SGX8</accession>
<protein>
    <submittedName>
        <fullName evidence="6">Restriction endonuclease subunit S</fullName>
    </submittedName>
</protein>
<keyword evidence="3" id="KW-0238">DNA-binding</keyword>
<proteinExistence type="inferred from homology"/>
<sequence length="193" mass="21186">MGSDSGGVKRFKISELNVLLKRGKSPKYGSSAIQVIKSGQARGYGEFDFKEPFFLADDFVLDERKLQKGDILINSTGVGTAGRVTLFDLDGDFVADSHITIFRTNDKVLPKFALYSLAHIGFKTIEKMANGASGQIELTLSTIGNIAFFVPDLETQKSIIAQINEYEAEIAACEREIQSLPAQRQAVLAKYLN</sequence>
<dbReference type="GO" id="GO:0004519">
    <property type="term" value="F:endonuclease activity"/>
    <property type="evidence" value="ECO:0007669"/>
    <property type="project" value="UniProtKB-KW"/>
</dbReference>
<keyword evidence="2" id="KW-0680">Restriction system</keyword>
<dbReference type="GO" id="GO:0003677">
    <property type="term" value="F:DNA binding"/>
    <property type="evidence" value="ECO:0007669"/>
    <property type="project" value="UniProtKB-KW"/>
</dbReference>
<keyword evidence="6" id="KW-0255">Endonuclease</keyword>
<evidence type="ECO:0000256" key="3">
    <source>
        <dbReference type="ARBA" id="ARBA00023125"/>
    </source>
</evidence>
<dbReference type="InterPro" id="IPR044946">
    <property type="entry name" value="Restrct_endonuc_typeI_TRD_sf"/>
</dbReference>
<evidence type="ECO:0000256" key="2">
    <source>
        <dbReference type="ARBA" id="ARBA00022747"/>
    </source>
</evidence>
<keyword evidence="4" id="KW-0175">Coiled coil</keyword>
<evidence type="ECO:0000313" key="6">
    <source>
        <dbReference type="EMBL" id="AZR58795.1"/>
    </source>
</evidence>
<dbReference type="EMBL" id="CP034670">
    <property type="protein sequence ID" value="AZR58795.1"/>
    <property type="molecule type" value="Genomic_DNA"/>
</dbReference>
<evidence type="ECO:0000259" key="5">
    <source>
        <dbReference type="Pfam" id="PF01420"/>
    </source>
</evidence>
<keyword evidence="6" id="KW-0540">Nuclease</keyword>
<dbReference type="Gene3D" id="3.90.220.20">
    <property type="entry name" value="DNA methylase specificity domains"/>
    <property type="match status" value="1"/>
</dbReference>
<evidence type="ECO:0000313" key="7">
    <source>
        <dbReference type="Proteomes" id="UP000282435"/>
    </source>
</evidence>
<keyword evidence="6" id="KW-0378">Hydrolase</keyword>
<dbReference type="REBASE" id="292169">
    <property type="entry name" value="S.Eco3110ORF1270P"/>
</dbReference>
<evidence type="ECO:0000256" key="1">
    <source>
        <dbReference type="ARBA" id="ARBA00010923"/>
    </source>
</evidence>
<dbReference type="OrthoDB" id="9798929at2"/>
<reference evidence="6 7" key="1">
    <citation type="submission" date="2018-12" db="EMBL/GenBank/DDBJ databases">
        <title>Genome sequencing of Eikenella corrodens KCOM 3110 (= JS217).</title>
        <authorList>
            <person name="Koo J.-K."/>
            <person name="Park S.-N."/>
            <person name="Lim Y.K."/>
        </authorList>
    </citation>
    <scope>NUCLEOTIDE SEQUENCE [LARGE SCALE GENOMIC DNA]</scope>
    <source>
        <strain evidence="6 7">KCOM 3110</strain>
    </source>
</reference>
<feature type="domain" description="Type I restriction modification DNA specificity" evidence="5">
    <location>
        <begin position="63"/>
        <end position="178"/>
    </location>
</feature>
<dbReference type="InterPro" id="IPR052021">
    <property type="entry name" value="Type-I_RS_S_subunit"/>
</dbReference>
<organism evidence="6 7">
    <name type="scientific">Eikenella corrodens</name>
    <dbReference type="NCBI Taxonomy" id="539"/>
    <lineage>
        <taxon>Bacteria</taxon>
        <taxon>Pseudomonadati</taxon>
        <taxon>Pseudomonadota</taxon>
        <taxon>Betaproteobacteria</taxon>
        <taxon>Neisseriales</taxon>
        <taxon>Neisseriaceae</taxon>
        <taxon>Eikenella</taxon>
    </lineage>
</organism>
<feature type="coiled-coil region" evidence="4">
    <location>
        <begin position="156"/>
        <end position="183"/>
    </location>
</feature>
<gene>
    <name evidence="6" type="ORF">ELB75_01275</name>
</gene>
<comment type="similarity">
    <text evidence="1">Belongs to the type-I restriction system S methylase family.</text>
</comment>
<dbReference type="GO" id="GO:0009307">
    <property type="term" value="P:DNA restriction-modification system"/>
    <property type="evidence" value="ECO:0007669"/>
    <property type="project" value="UniProtKB-KW"/>
</dbReference>
<dbReference type="PANTHER" id="PTHR30408">
    <property type="entry name" value="TYPE-1 RESTRICTION ENZYME ECOKI SPECIFICITY PROTEIN"/>
    <property type="match status" value="1"/>
</dbReference>
<dbReference type="Pfam" id="PF01420">
    <property type="entry name" value="Methylase_S"/>
    <property type="match status" value="1"/>
</dbReference>
<dbReference type="SUPFAM" id="SSF116734">
    <property type="entry name" value="DNA methylase specificity domain"/>
    <property type="match status" value="1"/>
</dbReference>
<evidence type="ECO:0000256" key="4">
    <source>
        <dbReference type="SAM" id="Coils"/>
    </source>
</evidence>
<dbReference type="InterPro" id="IPR000055">
    <property type="entry name" value="Restrct_endonuc_typeI_TRD"/>
</dbReference>
<dbReference type="AlphaFoldDB" id="A0A3S9SGX8"/>
<dbReference type="Proteomes" id="UP000282435">
    <property type="component" value="Chromosome"/>
</dbReference>
<name>A0A3S9SGX8_EIKCO</name>